<sequence length="153" mass="18505">MERLEYHLLEEREEISVLFTYPSISRSEILMRFACDYLVKGKDVFERVLVQADPPVHKIFVRRNLEETVLDDRLRFGPQWEGIRIESRHFHEEWSHYPVIYRYHFHDPQDALLHLLNGIQKILYSALWILGIQKILYSALWILMRKMRGQPVI</sequence>
<dbReference type="EMBL" id="JACEOL010000055">
    <property type="protein sequence ID" value="MBA4603505.1"/>
    <property type="molecule type" value="Genomic_DNA"/>
</dbReference>
<keyword evidence="3" id="KW-1185">Reference proteome</keyword>
<protein>
    <submittedName>
        <fullName evidence="2">Uncharacterized protein</fullName>
    </submittedName>
</protein>
<keyword evidence="1" id="KW-0472">Membrane</keyword>
<gene>
    <name evidence="2" type="ORF">H2C83_14560</name>
</gene>
<organism evidence="2 3">
    <name type="scientific">Thermoactinomyces mirandus</name>
    <dbReference type="NCBI Taxonomy" id="2756294"/>
    <lineage>
        <taxon>Bacteria</taxon>
        <taxon>Bacillati</taxon>
        <taxon>Bacillota</taxon>
        <taxon>Bacilli</taxon>
        <taxon>Bacillales</taxon>
        <taxon>Thermoactinomycetaceae</taxon>
        <taxon>Thermoactinomyces</taxon>
    </lineage>
</organism>
<evidence type="ECO:0000313" key="2">
    <source>
        <dbReference type="EMBL" id="MBA4603505.1"/>
    </source>
</evidence>
<proteinExistence type="predicted"/>
<keyword evidence="1" id="KW-0812">Transmembrane</keyword>
<evidence type="ECO:0000256" key="1">
    <source>
        <dbReference type="SAM" id="Phobius"/>
    </source>
</evidence>
<reference evidence="2 3" key="1">
    <citation type="submission" date="2020-07" db="EMBL/GenBank/DDBJ databases">
        <title>Thermoactinomyces phylogeny.</title>
        <authorList>
            <person name="Dunlap C."/>
        </authorList>
    </citation>
    <scope>NUCLEOTIDE SEQUENCE [LARGE SCALE GENOMIC DNA]</scope>
    <source>
        <strain evidence="2 3">AMNI-1</strain>
    </source>
</reference>
<name>A0A7W1XV15_9BACL</name>
<comment type="caution">
    <text evidence="2">The sequence shown here is derived from an EMBL/GenBank/DDBJ whole genome shotgun (WGS) entry which is preliminary data.</text>
</comment>
<keyword evidence="1" id="KW-1133">Transmembrane helix</keyword>
<dbReference type="AlphaFoldDB" id="A0A7W1XV15"/>
<accession>A0A7W1XV15</accession>
<dbReference type="Proteomes" id="UP000538292">
    <property type="component" value="Unassembled WGS sequence"/>
</dbReference>
<evidence type="ECO:0000313" key="3">
    <source>
        <dbReference type="Proteomes" id="UP000538292"/>
    </source>
</evidence>
<feature type="transmembrane region" description="Helical" evidence="1">
    <location>
        <begin position="122"/>
        <end position="143"/>
    </location>
</feature>
<dbReference type="RefSeq" id="WP_181741977.1">
    <property type="nucleotide sequence ID" value="NZ_JACEOL010000055.1"/>
</dbReference>